<evidence type="ECO:0000313" key="2">
    <source>
        <dbReference type="Proteomes" id="UP000828390"/>
    </source>
</evidence>
<gene>
    <name evidence="1" type="ORF">DPMN_167985</name>
</gene>
<protein>
    <submittedName>
        <fullName evidence="1">Uncharacterized protein</fullName>
    </submittedName>
</protein>
<comment type="caution">
    <text evidence="1">The sequence shown here is derived from an EMBL/GenBank/DDBJ whole genome shotgun (WGS) entry which is preliminary data.</text>
</comment>
<name>A0A9D4F5K5_DREPO</name>
<keyword evidence="2" id="KW-1185">Reference proteome</keyword>
<dbReference type="Proteomes" id="UP000828390">
    <property type="component" value="Unassembled WGS sequence"/>
</dbReference>
<accession>A0A9D4F5K5</accession>
<sequence length="247" mass="27378">MSNDTDSFVLLFHFTPYFQTLGMKEIWQQYGSGEKRRMLPLYRAISRLGTPLANTMVKAHILTGDECMSKVRTKHAAVTSDPVQLLMNFGETYTLSKQDEALAEKYLVRVWAGARSTTTAETFETSPTRLENYTSASPGLDCLPPTSSVIKGHIRRGAFLIHRACTLLINIDGPETRLAPVIHGGWEEHLGMLLSTKCLNPLPWSLLILCKCTGKCDTRRCPCHAAGVLCITFCHSKVDNSPCGNLT</sequence>
<organism evidence="1 2">
    <name type="scientific">Dreissena polymorpha</name>
    <name type="common">Zebra mussel</name>
    <name type="synonym">Mytilus polymorpha</name>
    <dbReference type="NCBI Taxonomy" id="45954"/>
    <lineage>
        <taxon>Eukaryota</taxon>
        <taxon>Metazoa</taxon>
        <taxon>Spiralia</taxon>
        <taxon>Lophotrochozoa</taxon>
        <taxon>Mollusca</taxon>
        <taxon>Bivalvia</taxon>
        <taxon>Autobranchia</taxon>
        <taxon>Heteroconchia</taxon>
        <taxon>Euheterodonta</taxon>
        <taxon>Imparidentia</taxon>
        <taxon>Neoheterodontei</taxon>
        <taxon>Myida</taxon>
        <taxon>Dreissenoidea</taxon>
        <taxon>Dreissenidae</taxon>
        <taxon>Dreissena</taxon>
    </lineage>
</organism>
<reference evidence="1" key="1">
    <citation type="journal article" date="2019" name="bioRxiv">
        <title>The Genome of the Zebra Mussel, Dreissena polymorpha: A Resource for Invasive Species Research.</title>
        <authorList>
            <person name="McCartney M.A."/>
            <person name="Auch B."/>
            <person name="Kono T."/>
            <person name="Mallez S."/>
            <person name="Zhang Y."/>
            <person name="Obille A."/>
            <person name="Becker A."/>
            <person name="Abrahante J.E."/>
            <person name="Garbe J."/>
            <person name="Badalamenti J.P."/>
            <person name="Herman A."/>
            <person name="Mangelson H."/>
            <person name="Liachko I."/>
            <person name="Sullivan S."/>
            <person name="Sone E.D."/>
            <person name="Koren S."/>
            <person name="Silverstein K.A.T."/>
            <person name="Beckman K.B."/>
            <person name="Gohl D.M."/>
        </authorList>
    </citation>
    <scope>NUCLEOTIDE SEQUENCE</scope>
    <source>
        <strain evidence="1">Duluth1</strain>
        <tissue evidence="1">Whole animal</tissue>
    </source>
</reference>
<proteinExistence type="predicted"/>
<dbReference type="AlphaFoldDB" id="A0A9D4F5K5"/>
<evidence type="ECO:0000313" key="1">
    <source>
        <dbReference type="EMBL" id="KAH3789797.1"/>
    </source>
</evidence>
<reference evidence="1" key="2">
    <citation type="submission" date="2020-11" db="EMBL/GenBank/DDBJ databases">
        <authorList>
            <person name="McCartney M.A."/>
            <person name="Auch B."/>
            <person name="Kono T."/>
            <person name="Mallez S."/>
            <person name="Becker A."/>
            <person name="Gohl D.M."/>
            <person name="Silverstein K.A.T."/>
            <person name="Koren S."/>
            <person name="Bechman K.B."/>
            <person name="Herman A."/>
            <person name="Abrahante J.E."/>
            <person name="Garbe J."/>
        </authorList>
    </citation>
    <scope>NUCLEOTIDE SEQUENCE</scope>
    <source>
        <strain evidence="1">Duluth1</strain>
        <tissue evidence="1">Whole animal</tissue>
    </source>
</reference>
<dbReference type="EMBL" id="JAIWYP010000008">
    <property type="protein sequence ID" value="KAH3789797.1"/>
    <property type="molecule type" value="Genomic_DNA"/>
</dbReference>